<proteinExistence type="predicted"/>
<dbReference type="PANTHER" id="PTHR43559:SF3">
    <property type="entry name" value="HYDROLASE YCAC-RELATED"/>
    <property type="match status" value="1"/>
</dbReference>
<dbReference type="InterPro" id="IPR036380">
    <property type="entry name" value="Isochorismatase-like_sf"/>
</dbReference>
<dbReference type="PANTHER" id="PTHR43559">
    <property type="entry name" value="HYDROLASE YCAC-RELATED"/>
    <property type="match status" value="1"/>
</dbReference>
<dbReference type="InterPro" id="IPR053152">
    <property type="entry name" value="Hydrolase_YcaC-like"/>
</dbReference>
<organism evidence="1 2">
    <name type="scientific">Gymnopilus junonius</name>
    <name type="common">Spectacular rustgill mushroom</name>
    <name type="synonym">Gymnopilus spectabilis subsp. junonius</name>
    <dbReference type="NCBI Taxonomy" id="109634"/>
    <lineage>
        <taxon>Eukaryota</taxon>
        <taxon>Fungi</taxon>
        <taxon>Dikarya</taxon>
        <taxon>Basidiomycota</taxon>
        <taxon>Agaricomycotina</taxon>
        <taxon>Agaricomycetes</taxon>
        <taxon>Agaricomycetidae</taxon>
        <taxon>Agaricales</taxon>
        <taxon>Agaricineae</taxon>
        <taxon>Hymenogastraceae</taxon>
        <taxon>Gymnopilus</taxon>
    </lineage>
</organism>
<evidence type="ECO:0000313" key="1">
    <source>
        <dbReference type="EMBL" id="KAF8892306.1"/>
    </source>
</evidence>
<accession>A0A9P5NK93</accession>
<gene>
    <name evidence="1" type="ORF">CPB84DRAFT_1816228</name>
</gene>
<sequence>MIFIVQRRTFTDFLIIVTLNYWPLNPVCPFPLPVFAANYKFERINKDDVALLVVDHQIGLFQLVRNYEPKQYRNSILAHAAIGKVFNLPTVLTTSAETEIVEMHLNAPFIKRNGEVDAWDNSDFCAAVRATGGITTDVCTTLLALALVREGYIVFANAEASGAHSQRITDDANDRMRAAGVHVLSSFAVVCDLMRDWKDTPGSKELLPYFDKYLAVYGYLARGHAAAVDRGTIIPGESE</sequence>
<comment type="caution">
    <text evidence="1">The sequence shown here is derived from an EMBL/GenBank/DDBJ whole genome shotgun (WGS) entry which is preliminary data.</text>
</comment>
<name>A0A9P5NK93_GYMJU</name>
<dbReference type="SUPFAM" id="SSF52499">
    <property type="entry name" value="Isochorismatase-like hydrolases"/>
    <property type="match status" value="1"/>
</dbReference>
<dbReference type="AlphaFoldDB" id="A0A9P5NK93"/>
<dbReference type="Gene3D" id="3.40.50.850">
    <property type="entry name" value="Isochorismatase-like"/>
    <property type="match status" value="1"/>
</dbReference>
<dbReference type="Proteomes" id="UP000724874">
    <property type="component" value="Unassembled WGS sequence"/>
</dbReference>
<reference evidence="1" key="1">
    <citation type="submission" date="2020-11" db="EMBL/GenBank/DDBJ databases">
        <authorList>
            <consortium name="DOE Joint Genome Institute"/>
            <person name="Ahrendt S."/>
            <person name="Riley R."/>
            <person name="Andreopoulos W."/>
            <person name="LaButti K."/>
            <person name="Pangilinan J."/>
            <person name="Ruiz-duenas F.J."/>
            <person name="Barrasa J.M."/>
            <person name="Sanchez-Garcia M."/>
            <person name="Camarero S."/>
            <person name="Miyauchi S."/>
            <person name="Serrano A."/>
            <person name="Linde D."/>
            <person name="Babiker R."/>
            <person name="Drula E."/>
            <person name="Ayuso-Fernandez I."/>
            <person name="Pacheco R."/>
            <person name="Padilla G."/>
            <person name="Ferreira P."/>
            <person name="Barriuso J."/>
            <person name="Kellner H."/>
            <person name="Castanera R."/>
            <person name="Alfaro M."/>
            <person name="Ramirez L."/>
            <person name="Pisabarro A.G."/>
            <person name="Kuo A."/>
            <person name="Tritt A."/>
            <person name="Lipzen A."/>
            <person name="He G."/>
            <person name="Yan M."/>
            <person name="Ng V."/>
            <person name="Cullen D."/>
            <person name="Martin F."/>
            <person name="Rosso M.-N."/>
            <person name="Henrissat B."/>
            <person name="Hibbett D."/>
            <person name="Martinez A.T."/>
            <person name="Grigoriev I.V."/>
        </authorList>
    </citation>
    <scope>NUCLEOTIDE SEQUENCE</scope>
    <source>
        <strain evidence="1">AH 44721</strain>
    </source>
</reference>
<protein>
    <submittedName>
        <fullName evidence="1">Isochorismatase-like protein</fullName>
    </submittedName>
</protein>
<dbReference type="OrthoDB" id="245563at2759"/>
<dbReference type="EMBL" id="JADNYJ010000069">
    <property type="protein sequence ID" value="KAF8892306.1"/>
    <property type="molecule type" value="Genomic_DNA"/>
</dbReference>
<evidence type="ECO:0000313" key="2">
    <source>
        <dbReference type="Proteomes" id="UP000724874"/>
    </source>
</evidence>
<keyword evidence="2" id="KW-1185">Reference proteome</keyword>